<protein>
    <submittedName>
        <fullName evidence="1">Uncharacterized protein</fullName>
    </submittedName>
</protein>
<gene>
    <name evidence="1" type="ORF">NB231_01464</name>
</gene>
<evidence type="ECO:0000313" key="2">
    <source>
        <dbReference type="Proteomes" id="UP000003374"/>
    </source>
</evidence>
<comment type="caution">
    <text evidence="1">The sequence shown here is derived from an EMBL/GenBank/DDBJ whole genome shotgun (WGS) entry which is preliminary data.</text>
</comment>
<evidence type="ECO:0000313" key="1">
    <source>
        <dbReference type="EMBL" id="EAR21537.1"/>
    </source>
</evidence>
<accession>A4BS58</accession>
<reference evidence="1 2" key="1">
    <citation type="submission" date="2006-02" db="EMBL/GenBank/DDBJ databases">
        <authorList>
            <person name="Waterbury J."/>
            <person name="Ferriera S."/>
            <person name="Johnson J."/>
            <person name="Kravitz S."/>
            <person name="Halpern A."/>
            <person name="Remington K."/>
            <person name="Beeson K."/>
            <person name="Tran B."/>
            <person name="Rogers Y.-H."/>
            <person name="Friedman R."/>
            <person name="Venter J.C."/>
        </authorList>
    </citation>
    <scope>NUCLEOTIDE SEQUENCE [LARGE SCALE GENOMIC DNA]</scope>
    <source>
        <strain evidence="1 2">Nb-231</strain>
    </source>
</reference>
<dbReference type="HOGENOM" id="CLU_1314330_0_0_6"/>
<dbReference type="EMBL" id="AAOF01000008">
    <property type="protein sequence ID" value="EAR21537.1"/>
    <property type="molecule type" value="Genomic_DNA"/>
</dbReference>
<dbReference type="AlphaFoldDB" id="A4BS58"/>
<keyword evidence="2" id="KW-1185">Reference proteome</keyword>
<name>A4BS58_9GAMM</name>
<organism evidence="1 2">
    <name type="scientific">Nitrococcus mobilis Nb-231</name>
    <dbReference type="NCBI Taxonomy" id="314278"/>
    <lineage>
        <taxon>Bacteria</taxon>
        <taxon>Pseudomonadati</taxon>
        <taxon>Pseudomonadota</taxon>
        <taxon>Gammaproteobacteria</taxon>
        <taxon>Chromatiales</taxon>
        <taxon>Ectothiorhodospiraceae</taxon>
        <taxon>Nitrococcus</taxon>
    </lineage>
</organism>
<proteinExistence type="predicted"/>
<sequence length="209" mass="22550">MAAIVMGLSQNTHAVTVLVDAAWVRAGLGSASDRCLDKILLDLKPGDTLEIIIPALDASAAVNRLAAFTAQRRPGVRAAVLIATRRLLNQVLASAEPTDWPSLAQILTRLAAASNSDRRRANRYFIVGALTAADPPAIDLDLQRLLSGRRIAVVTLPQPNTGRLNARLEAWQRFFATAGVAQLEILHLPTSNKARAIDCSGRWLQVLDH</sequence>
<dbReference type="Proteomes" id="UP000003374">
    <property type="component" value="Unassembled WGS sequence"/>
</dbReference>